<reference evidence="15 16" key="1">
    <citation type="submission" date="2017-04" db="EMBL/GenBank/DDBJ databases">
        <title>Complete genome sequence of the Campylobacter cuniculorum type strain LMG24588.</title>
        <authorList>
            <person name="Miller W.G."/>
            <person name="Yee E."/>
            <person name="Revez J."/>
            <person name="Bono J.L."/>
            <person name="Rossi M."/>
        </authorList>
    </citation>
    <scope>NUCLEOTIDE SEQUENCE [LARGE SCALE GENOMIC DNA]</scope>
    <source>
        <strain evidence="15 16">LMG 24588</strain>
    </source>
</reference>
<evidence type="ECO:0000256" key="1">
    <source>
        <dbReference type="ARBA" id="ARBA00004418"/>
    </source>
</evidence>
<evidence type="ECO:0000256" key="13">
    <source>
        <dbReference type="PIRSR" id="PIRSR006105-2"/>
    </source>
</evidence>
<feature type="binding site" description="axial binding residue" evidence="13">
    <location>
        <position position="74"/>
    </location>
    <ligand>
        <name>heme c</name>
        <dbReference type="ChEBI" id="CHEBI:61717"/>
        <label>1</label>
    </ligand>
    <ligandPart>
        <name>Fe</name>
        <dbReference type="ChEBI" id="CHEBI:18248"/>
    </ligandPart>
</feature>
<dbReference type="PIRSF" id="PIRSF006105">
    <property type="entry name" value="NapB"/>
    <property type="match status" value="1"/>
</dbReference>
<dbReference type="PANTHER" id="PTHR38604">
    <property type="entry name" value="PERIPLASMIC NITRATE REDUCTASE, ELECTRON TRANSFER SUBUNIT"/>
    <property type="match status" value="1"/>
</dbReference>
<feature type="binding site" description="covalent" evidence="12">
    <location>
        <position position="92"/>
    </location>
    <ligand>
        <name>heme c</name>
        <dbReference type="ChEBI" id="CHEBI:61717"/>
        <label>1</label>
    </ligand>
</feature>
<evidence type="ECO:0000256" key="5">
    <source>
        <dbReference type="ARBA" id="ARBA00022617"/>
    </source>
</evidence>
<evidence type="ECO:0000256" key="11">
    <source>
        <dbReference type="ARBA" id="ARBA00031832"/>
    </source>
</evidence>
<evidence type="ECO:0000256" key="2">
    <source>
        <dbReference type="ARBA" id="ARBA00007368"/>
    </source>
</evidence>
<protein>
    <recommendedName>
        <fullName evidence="3">Periplasmic nitrate reductase, electron transfer subunit</fullName>
    </recommendedName>
    <alternativeName>
        <fullName evidence="11">Diheme cytochrome c NapB</fullName>
    </alternativeName>
</protein>
<feature type="binding site" description="axial binding residue" evidence="13">
    <location>
        <position position="135"/>
    </location>
    <ligand>
        <name>heme c</name>
        <dbReference type="ChEBI" id="CHEBI:61717"/>
        <label>2</label>
    </ligand>
    <ligandPart>
        <name>Fe</name>
        <dbReference type="ChEBI" id="CHEBI:18248"/>
    </ligandPart>
</feature>
<keyword evidence="9" id="KW-0249">Electron transport</keyword>
<dbReference type="PANTHER" id="PTHR38604:SF1">
    <property type="entry name" value="PERIPLASMIC NITRATE REDUCTASE, ELECTRON TRANSFER SUBUNIT"/>
    <property type="match status" value="1"/>
</dbReference>
<proteinExistence type="inferred from homology"/>
<dbReference type="AlphaFoldDB" id="A0A1W6BWV6"/>
<feature type="chain" id="PRO_5010869588" description="Periplasmic nitrate reductase, electron transfer subunit" evidence="14">
    <location>
        <begin position="23"/>
        <end position="173"/>
    </location>
</feature>
<gene>
    <name evidence="15" type="primary">napB</name>
    <name evidence="15" type="ORF">CCUN_0955</name>
</gene>
<dbReference type="InterPro" id="IPR005591">
    <property type="entry name" value="NapB"/>
</dbReference>
<comment type="similarity">
    <text evidence="2">Belongs to the NapB family.</text>
</comment>
<accession>A0A1W6BWV6</accession>
<keyword evidence="10 13" id="KW-0408">Iron</keyword>
<dbReference type="KEGG" id="ccun:CCUN_0955"/>
<dbReference type="Gene3D" id="1.10.1130.10">
    <property type="entry name" value="Flavocytochrome C3, Chain A"/>
    <property type="match status" value="1"/>
</dbReference>
<comment type="PTM">
    <text evidence="12">Binds 2 heme C groups per subunit.</text>
</comment>
<feature type="signal peptide" evidence="14">
    <location>
        <begin position="1"/>
        <end position="22"/>
    </location>
</feature>
<keyword evidence="6 13" id="KW-0479">Metal-binding</keyword>
<feature type="binding site" description="covalent" evidence="12">
    <location>
        <position position="131"/>
    </location>
    <ligand>
        <name>heme c</name>
        <dbReference type="ChEBI" id="CHEBI:61717"/>
        <label>2</label>
    </ligand>
</feature>
<comment type="subcellular location">
    <subcellularLocation>
        <location evidence="1">Periplasm</location>
    </subcellularLocation>
</comment>
<evidence type="ECO:0000256" key="4">
    <source>
        <dbReference type="ARBA" id="ARBA00022448"/>
    </source>
</evidence>
<dbReference type="InterPro" id="IPR036280">
    <property type="entry name" value="Multihaem_cyt_sf"/>
</dbReference>
<evidence type="ECO:0000256" key="3">
    <source>
        <dbReference type="ARBA" id="ARBA00013773"/>
    </source>
</evidence>
<dbReference type="EMBL" id="CP020867">
    <property type="protein sequence ID" value="ARJ56562.1"/>
    <property type="molecule type" value="Genomic_DNA"/>
</dbReference>
<keyword evidence="5 12" id="KW-0349">Heme</keyword>
<evidence type="ECO:0000256" key="14">
    <source>
        <dbReference type="SAM" id="SignalP"/>
    </source>
</evidence>
<feature type="binding site" description="covalent" evidence="12">
    <location>
        <position position="89"/>
    </location>
    <ligand>
        <name>heme c</name>
        <dbReference type="ChEBI" id="CHEBI:61717"/>
        <label>1</label>
    </ligand>
</feature>
<keyword evidence="8" id="KW-0574">Periplasm</keyword>
<evidence type="ECO:0000256" key="8">
    <source>
        <dbReference type="ARBA" id="ARBA00022764"/>
    </source>
</evidence>
<feature type="binding site" description="axial binding residue" evidence="13">
    <location>
        <position position="93"/>
    </location>
    <ligand>
        <name>heme c</name>
        <dbReference type="ChEBI" id="CHEBI:61717"/>
        <label>1</label>
    </ligand>
    <ligandPart>
        <name>Fe</name>
        <dbReference type="ChEBI" id="CHEBI:18248"/>
    </ligandPart>
</feature>
<keyword evidence="7 14" id="KW-0732">Signal</keyword>
<dbReference type="SUPFAM" id="SSF48695">
    <property type="entry name" value="Multiheme cytochromes"/>
    <property type="match status" value="1"/>
</dbReference>
<name>A0A1W6BWV6_9BACT</name>
<feature type="binding site" description="covalent" evidence="12">
    <location>
        <position position="134"/>
    </location>
    <ligand>
        <name>heme c</name>
        <dbReference type="ChEBI" id="CHEBI:61717"/>
        <label>2</label>
    </ligand>
</feature>
<evidence type="ECO:0000256" key="9">
    <source>
        <dbReference type="ARBA" id="ARBA00022982"/>
    </source>
</evidence>
<evidence type="ECO:0000256" key="6">
    <source>
        <dbReference type="ARBA" id="ARBA00022723"/>
    </source>
</evidence>
<keyword evidence="4" id="KW-0813">Transport</keyword>
<evidence type="ECO:0000313" key="15">
    <source>
        <dbReference type="EMBL" id="ARJ56562.1"/>
    </source>
</evidence>
<evidence type="ECO:0000313" key="16">
    <source>
        <dbReference type="Proteomes" id="UP000192902"/>
    </source>
</evidence>
<dbReference type="eggNOG" id="COG3043">
    <property type="taxonomic scope" value="Bacteria"/>
</dbReference>
<evidence type="ECO:0000256" key="10">
    <source>
        <dbReference type="ARBA" id="ARBA00023004"/>
    </source>
</evidence>
<dbReference type="OrthoDB" id="13290at2"/>
<dbReference type="RefSeq" id="WP_027306404.1">
    <property type="nucleotide sequence ID" value="NZ_CP020867.1"/>
</dbReference>
<feature type="binding site" description="axial binding residue" evidence="13">
    <location>
        <position position="110"/>
    </location>
    <ligand>
        <name>heme c</name>
        <dbReference type="ChEBI" id="CHEBI:61717"/>
        <label>2</label>
    </ligand>
    <ligandPart>
        <name>Fe</name>
        <dbReference type="ChEBI" id="CHEBI:18248"/>
    </ligandPart>
</feature>
<dbReference type="Proteomes" id="UP000192902">
    <property type="component" value="Chromosome"/>
</dbReference>
<organism evidence="15 16">
    <name type="scientific">Campylobacter cuniculorum DSM 23162 = LMG 24588</name>
    <dbReference type="NCBI Taxonomy" id="1121267"/>
    <lineage>
        <taxon>Bacteria</taxon>
        <taxon>Pseudomonadati</taxon>
        <taxon>Campylobacterota</taxon>
        <taxon>Epsilonproteobacteria</taxon>
        <taxon>Campylobacterales</taxon>
        <taxon>Campylobacteraceae</taxon>
        <taxon>Campylobacter</taxon>
    </lineage>
</organism>
<dbReference type="Pfam" id="PF03892">
    <property type="entry name" value="NapB"/>
    <property type="match status" value="1"/>
</dbReference>
<dbReference type="GO" id="GO:0016491">
    <property type="term" value="F:oxidoreductase activity"/>
    <property type="evidence" value="ECO:0007669"/>
    <property type="project" value="UniProtKB-KW"/>
</dbReference>
<keyword evidence="15" id="KW-0560">Oxidoreductase</keyword>
<dbReference type="PROSITE" id="PS51257">
    <property type="entry name" value="PROKAR_LIPOPROTEIN"/>
    <property type="match status" value="1"/>
</dbReference>
<dbReference type="STRING" id="1121267.CCUN_0955"/>
<evidence type="ECO:0000256" key="12">
    <source>
        <dbReference type="PIRSR" id="PIRSR006105-1"/>
    </source>
</evidence>
<evidence type="ECO:0000256" key="7">
    <source>
        <dbReference type="ARBA" id="ARBA00022729"/>
    </source>
</evidence>
<dbReference type="GO" id="GO:0046872">
    <property type="term" value="F:metal ion binding"/>
    <property type="evidence" value="ECO:0007669"/>
    <property type="project" value="UniProtKB-KW"/>
</dbReference>
<dbReference type="GO" id="GO:0009061">
    <property type="term" value="P:anaerobic respiration"/>
    <property type="evidence" value="ECO:0007669"/>
    <property type="project" value="InterPro"/>
</dbReference>
<dbReference type="GO" id="GO:0042597">
    <property type="term" value="C:periplasmic space"/>
    <property type="evidence" value="ECO:0007669"/>
    <property type="project" value="UniProtKB-SubCell"/>
</dbReference>
<sequence length="173" mass="18915">MKKKIFLLSAAASLFIAACALNDGVSSEQIGLRKIALENENKIVLDNVNYNETQPGESALVERSFENAPPLISHSIEGMLPITTDNNSCLSCHDKSIAKDVGATPAPATHYYDFRKNKSTGDTISDTRFSCDQCHIALSNAQPLVKNNFKADFKDENSKKSSNLFDVMNEGVK</sequence>